<keyword evidence="5 8" id="KW-0812">Transmembrane</keyword>
<dbReference type="PANTHER" id="PTHR33573">
    <property type="entry name" value="CASP-LIKE PROTEIN 4A4"/>
    <property type="match status" value="1"/>
</dbReference>
<feature type="compositionally biased region" description="Polar residues" evidence="9">
    <location>
        <begin position="69"/>
        <end position="81"/>
    </location>
</feature>
<feature type="transmembrane region" description="Helical" evidence="8">
    <location>
        <begin position="203"/>
        <end position="230"/>
    </location>
</feature>
<keyword evidence="7 8" id="KW-0472">Membrane</keyword>
<dbReference type="AlphaFoldDB" id="A0A803MB73"/>
<evidence type="ECO:0000256" key="9">
    <source>
        <dbReference type="SAM" id="MobiDB-lite"/>
    </source>
</evidence>
<dbReference type="Proteomes" id="UP000596660">
    <property type="component" value="Unplaced"/>
</dbReference>
<dbReference type="OrthoDB" id="1924823at2759"/>
<evidence type="ECO:0000256" key="1">
    <source>
        <dbReference type="ARBA" id="ARBA00004651"/>
    </source>
</evidence>
<dbReference type="GeneID" id="110698205"/>
<reference evidence="11" key="2">
    <citation type="submission" date="2021-03" db="UniProtKB">
        <authorList>
            <consortium name="EnsemblPlants"/>
        </authorList>
    </citation>
    <scope>IDENTIFICATION</scope>
</reference>
<proteinExistence type="inferred from homology"/>
<feature type="transmembrane region" description="Helical" evidence="8">
    <location>
        <begin position="172"/>
        <end position="197"/>
    </location>
</feature>
<feature type="transmembrane region" description="Helical" evidence="8">
    <location>
        <begin position="93"/>
        <end position="115"/>
    </location>
</feature>
<dbReference type="GO" id="GO:0005886">
    <property type="term" value="C:plasma membrane"/>
    <property type="evidence" value="ECO:0007669"/>
    <property type="project" value="UniProtKB-SubCell"/>
</dbReference>
<feature type="region of interest" description="Disordered" evidence="9">
    <location>
        <begin position="1"/>
        <end position="81"/>
    </location>
</feature>
<evidence type="ECO:0000256" key="6">
    <source>
        <dbReference type="ARBA" id="ARBA00022989"/>
    </source>
</evidence>
<feature type="transmembrane region" description="Helical" evidence="8">
    <location>
        <begin position="121"/>
        <end position="141"/>
    </location>
</feature>
<comment type="subcellular location">
    <subcellularLocation>
        <location evidence="1 8">Cell membrane</location>
        <topology evidence="1 8">Multi-pass membrane protein</topology>
    </subcellularLocation>
</comment>
<keyword evidence="6 8" id="KW-1133">Transmembrane helix</keyword>
<dbReference type="RefSeq" id="XP_021731297.1">
    <property type="nucleotide sequence ID" value="XM_021875605.1"/>
</dbReference>
<evidence type="ECO:0000256" key="5">
    <source>
        <dbReference type="ARBA" id="ARBA00022692"/>
    </source>
</evidence>
<evidence type="ECO:0000313" key="11">
    <source>
        <dbReference type="EnsemblPlants" id="AUR62026340-RA:cds"/>
    </source>
</evidence>
<gene>
    <name evidence="11" type="primary">LOC110698205</name>
</gene>
<protein>
    <recommendedName>
        <fullName evidence="8">CASP-like protein</fullName>
    </recommendedName>
</protein>
<feature type="domain" description="Casparian strip membrane protein" evidence="10">
    <location>
        <begin position="90"/>
        <end position="217"/>
    </location>
</feature>
<evidence type="ECO:0000313" key="12">
    <source>
        <dbReference type="Proteomes" id="UP000596660"/>
    </source>
</evidence>
<dbReference type="OMA" id="FRICAMV"/>
<keyword evidence="12" id="KW-1185">Reference proteome</keyword>
<accession>A0A803MB73</accession>
<evidence type="ECO:0000256" key="4">
    <source>
        <dbReference type="ARBA" id="ARBA00022475"/>
    </source>
</evidence>
<dbReference type="Gramene" id="AUR62026340-RA">
    <property type="protein sequence ID" value="AUR62026340-RA:cds"/>
    <property type="gene ID" value="AUR62026340"/>
</dbReference>
<dbReference type="PANTHER" id="PTHR33573:SF57">
    <property type="entry name" value="CASP-LIKE PROTEIN 4B1"/>
    <property type="match status" value="1"/>
</dbReference>
<evidence type="ECO:0000256" key="2">
    <source>
        <dbReference type="ARBA" id="ARBA00007651"/>
    </source>
</evidence>
<evidence type="ECO:0000259" key="10">
    <source>
        <dbReference type="Pfam" id="PF04535"/>
    </source>
</evidence>
<reference evidence="11" key="1">
    <citation type="journal article" date="2017" name="Nature">
        <title>The genome of Chenopodium quinoa.</title>
        <authorList>
            <person name="Jarvis D.E."/>
            <person name="Ho Y.S."/>
            <person name="Lightfoot D.J."/>
            <person name="Schmoeckel S.M."/>
            <person name="Li B."/>
            <person name="Borm T.J.A."/>
            <person name="Ohyanagi H."/>
            <person name="Mineta K."/>
            <person name="Michell C.T."/>
            <person name="Saber N."/>
            <person name="Kharbatia N.M."/>
            <person name="Rupper R.R."/>
            <person name="Sharp A.R."/>
            <person name="Dally N."/>
            <person name="Boughton B.A."/>
            <person name="Woo Y.H."/>
            <person name="Gao G."/>
            <person name="Schijlen E.G.W.M."/>
            <person name="Guo X."/>
            <person name="Momin A.A."/>
            <person name="Negrao S."/>
            <person name="Al-Babili S."/>
            <person name="Gehring C."/>
            <person name="Roessner U."/>
            <person name="Jung C."/>
            <person name="Murphy K."/>
            <person name="Arold S.T."/>
            <person name="Gojobori T."/>
            <person name="van der Linden C.G."/>
            <person name="van Loo E.N."/>
            <person name="Jellen E.N."/>
            <person name="Maughan P.J."/>
            <person name="Tester M."/>
        </authorList>
    </citation>
    <scope>NUCLEOTIDE SEQUENCE [LARGE SCALE GENOMIC DNA]</scope>
    <source>
        <strain evidence="11">cv. PI 614886</strain>
    </source>
</reference>
<keyword evidence="4 8" id="KW-1003">Cell membrane</keyword>
<dbReference type="EnsemblPlants" id="AUR62026340-RA">
    <property type="protein sequence ID" value="AUR62026340-RA:cds"/>
    <property type="gene ID" value="AUR62026340"/>
</dbReference>
<evidence type="ECO:0000256" key="3">
    <source>
        <dbReference type="ARBA" id="ARBA00011489"/>
    </source>
</evidence>
<dbReference type="Pfam" id="PF04535">
    <property type="entry name" value="CASP_dom"/>
    <property type="match status" value="1"/>
</dbReference>
<comment type="subunit">
    <text evidence="3 8">Homodimer and heterodimers.</text>
</comment>
<comment type="similarity">
    <text evidence="2 8">Belongs to the Casparian strip membrane proteins (CASP) family.</text>
</comment>
<evidence type="ECO:0000256" key="7">
    <source>
        <dbReference type="ARBA" id="ARBA00023136"/>
    </source>
</evidence>
<evidence type="ECO:0000256" key="8">
    <source>
        <dbReference type="RuleBase" id="RU361233"/>
    </source>
</evidence>
<feature type="compositionally biased region" description="Basic and acidic residues" evidence="9">
    <location>
        <begin position="21"/>
        <end position="34"/>
    </location>
</feature>
<organism evidence="11 12">
    <name type="scientific">Chenopodium quinoa</name>
    <name type="common">Quinoa</name>
    <dbReference type="NCBI Taxonomy" id="63459"/>
    <lineage>
        <taxon>Eukaryota</taxon>
        <taxon>Viridiplantae</taxon>
        <taxon>Streptophyta</taxon>
        <taxon>Embryophyta</taxon>
        <taxon>Tracheophyta</taxon>
        <taxon>Spermatophyta</taxon>
        <taxon>Magnoliopsida</taxon>
        <taxon>eudicotyledons</taxon>
        <taxon>Gunneridae</taxon>
        <taxon>Pentapetalae</taxon>
        <taxon>Caryophyllales</taxon>
        <taxon>Chenopodiaceae</taxon>
        <taxon>Chenopodioideae</taxon>
        <taxon>Atripliceae</taxon>
        <taxon>Chenopodium</taxon>
    </lineage>
</organism>
<sequence>MQQRDIPRPHGNDVVGGGARVRLEDIEGGARVRPEQSQGGARMRPEQSEDSASVRPEQSEGSARVRPEQVNTVSSGASNSDGQKLLKGERLKLWGFIFRICAMVVSFLSSVLMVSVSDFHVFPGLSYVLGIAIIVVVYTTVQVGIKGHELRTKEDVIPPKAAIWIDFCGDQFLAYVLFSSSSTGATLSIILSSGVYMTVGLQLVAASVSMSVLTCIFLAFAALISSYCLFANI</sequence>
<name>A0A803MB73_CHEQI</name>
<dbReference type="InterPro" id="IPR006702">
    <property type="entry name" value="CASP_dom"/>
</dbReference>
<feature type="compositionally biased region" description="Basic and acidic residues" evidence="9">
    <location>
        <begin position="1"/>
        <end position="11"/>
    </location>
</feature>
<dbReference type="KEGG" id="cqi:110698205"/>